<evidence type="ECO:0000256" key="2">
    <source>
        <dbReference type="SAM" id="MobiDB-lite"/>
    </source>
</evidence>
<protein>
    <submittedName>
        <fullName evidence="4">Uncharacterized protein</fullName>
    </submittedName>
</protein>
<proteinExistence type="predicted"/>
<feature type="region of interest" description="Disordered" evidence="2">
    <location>
        <begin position="1"/>
        <end position="22"/>
    </location>
</feature>
<evidence type="ECO:0000313" key="5">
    <source>
        <dbReference type="Proteomes" id="UP000505077"/>
    </source>
</evidence>
<organism evidence="4 5">
    <name type="scientific">Candidatus Desulfovibrio kirbyi</name>
    <dbReference type="NCBI Taxonomy" id="2696086"/>
    <lineage>
        <taxon>Bacteria</taxon>
        <taxon>Pseudomonadati</taxon>
        <taxon>Thermodesulfobacteriota</taxon>
        <taxon>Desulfovibrionia</taxon>
        <taxon>Desulfovibrionales</taxon>
        <taxon>Desulfovibrionaceae</taxon>
        <taxon>Desulfovibrio</taxon>
    </lineage>
</organism>
<feature type="region of interest" description="Disordered" evidence="2">
    <location>
        <begin position="74"/>
        <end position="94"/>
    </location>
</feature>
<dbReference type="Proteomes" id="UP000505077">
    <property type="component" value="Unassembled WGS sequence"/>
</dbReference>
<feature type="coiled-coil region" evidence="1">
    <location>
        <begin position="276"/>
        <end position="303"/>
    </location>
</feature>
<reference evidence="4 5" key="1">
    <citation type="journal article" date="2020" name="ISME J.">
        <title>Parallel Reductive Genome Evolution in Desulfovibrio Ectosymbionts Independently Acquired by Trichonympha Protists in the Termite Gut.</title>
        <authorList>
            <person name="Takeuchi M."/>
            <person name="Kuwahara H."/>
            <person name="Murakami T."/>
            <person name="Takahashi K."/>
            <person name="Kajitani R."/>
            <person name="Toyoda A."/>
            <person name="Itoh T."/>
            <person name="Ohkuma M."/>
            <person name="Hongoh Y."/>
        </authorList>
    </citation>
    <scope>NUCLEOTIDE SEQUENCE [LARGE SCALE GENOMIC DNA]</scope>
    <source>
        <strain evidence="4">ZnDsv-02</strain>
    </source>
</reference>
<keyword evidence="3" id="KW-0472">Membrane</keyword>
<keyword evidence="3" id="KW-1133">Transmembrane helix</keyword>
<evidence type="ECO:0000256" key="1">
    <source>
        <dbReference type="SAM" id="Coils"/>
    </source>
</evidence>
<feature type="transmembrane region" description="Helical" evidence="3">
    <location>
        <begin position="29"/>
        <end position="47"/>
    </location>
</feature>
<dbReference type="EMBL" id="BLLL01000001">
    <property type="protein sequence ID" value="GFH62257.1"/>
    <property type="molecule type" value="Genomic_DNA"/>
</dbReference>
<comment type="caution">
    <text evidence="4">The sequence shown here is derived from an EMBL/GenBank/DDBJ whole genome shotgun (WGS) entry which is preliminary data.</text>
</comment>
<evidence type="ECO:0000256" key="3">
    <source>
        <dbReference type="SAM" id="Phobius"/>
    </source>
</evidence>
<keyword evidence="3" id="KW-0812">Transmembrane</keyword>
<accession>A0A6L2R3X2</accession>
<name>A0A6L2R3X2_9BACT</name>
<evidence type="ECO:0000313" key="4">
    <source>
        <dbReference type="EMBL" id="GFH62257.1"/>
    </source>
</evidence>
<sequence>MQTPTRMSNLPDEASLPKPKPGKGGAKKILFLSIFATCLVGGAAFWLTRDEATREQIQNQATDTVNNLTKDTPLAGAGSIAEPVDTTHPTGQNTDAFVSAATSQESPPLTADSAVHPAFVEDLAAWLVAQYKQGQRNGTLAVSVQSINQRYGVNMTGLSGNPQSGRADLLRYVFNPPVIQEIYTLYVERFMEALRRQAAAKSFTHEQSQQLHMAVAGHCAVLASALEGIAAVSDLEKQFETMRKNSQSVVDINSQMTTIVFELDQLRDDKALRARINAAQARLDSVSNRYRKALENRSSAQRALVAAIRKGGGQSLDEDSLLFLAHWVDRRLRHQPQAVASVQAAAGILRDLARRCTQTGTQTGAQQPVAVGGQQP</sequence>
<keyword evidence="1" id="KW-0175">Coiled coil</keyword>
<dbReference type="AlphaFoldDB" id="A0A6L2R3X2"/>
<gene>
    <name evidence="4" type="ORF">ZNDK_0028</name>
</gene>